<dbReference type="RefSeq" id="WP_043776697.1">
    <property type="nucleotide sequence ID" value="NZ_CP021081.1"/>
</dbReference>
<dbReference type="Pfam" id="PF04199">
    <property type="entry name" value="Cyclase"/>
    <property type="match status" value="1"/>
</dbReference>
<feature type="binding site" evidence="9">
    <location>
        <position position="158"/>
    </location>
    <ligand>
        <name>Zn(2+)</name>
        <dbReference type="ChEBI" id="CHEBI:29105"/>
        <label>2</label>
    </ligand>
</feature>
<evidence type="ECO:0000256" key="6">
    <source>
        <dbReference type="ARBA" id="ARBA00023079"/>
    </source>
</evidence>
<evidence type="ECO:0000256" key="4">
    <source>
        <dbReference type="ARBA" id="ARBA00022801"/>
    </source>
</evidence>
<dbReference type="STRING" id="317577.GCA_000419625_02217"/>
<dbReference type="Proteomes" id="UP000259030">
    <property type="component" value="Chromosome"/>
</dbReference>
<evidence type="ECO:0000256" key="9">
    <source>
        <dbReference type="HAMAP-Rule" id="MF_01969"/>
    </source>
</evidence>
<feature type="binding site" evidence="9">
    <location>
        <position position="51"/>
    </location>
    <ligand>
        <name>Zn(2+)</name>
        <dbReference type="ChEBI" id="CHEBI:29105"/>
        <label>1</label>
    </ligand>
</feature>
<dbReference type="PANTHER" id="PTHR31118:SF32">
    <property type="entry name" value="KYNURENINE FORMAMIDASE"/>
    <property type="match status" value="1"/>
</dbReference>
<dbReference type="KEGG" id="dfc:DFI_08500"/>
<evidence type="ECO:0000256" key="2">
    <source>
        <dbReference type="ARBA" id="ARBA00011738"/>
    </source>
</evidence>
<dbReference type="SUPFAM" id="SSF102198">
    <property type="entry name" value="Putative cyclase"/>
    <property type="match status" value="1"/>
</dbReference>
<gene>
    <name evidence="9" type="primary">kynB</name>
    <name evidence="10" type="ORF">DFI_08500</name>
</gene>
<feature type="binding site" evidence="9">
    <location>
        <position position="170"/>
    </location>
    <ligand>
        <name>Zn(2+)</name>
        <dbReference type="ChEBI" id="CHEBI:29105"/>
        <label>1</label>
    </ligand>
</feature>
<comment type="similarity">
    <text evidence="9">Belongs to the Cyclase 1 superfamily. KynB family.</text>
</comment>
<dbReference type="UniPathway" id="UPA00333">
    <property type="reaction ID" value="UER00454"/>
</dbReference>
<evidence type="ECO:0000256" key="1">
    <source>
        <dbReference type="ARBA" id="ARBA00002204"/>
    </source>
</evidence>
<dbReference type="EMBL" id="CP021081">
    <property type="protein sequence ID" value="ASN81033.1"/>
    <property type="molecule type" value="Genomic_DNA"/>
</dbReference>
<comment type="cofactor">
    <cofactor evidence="9">
        <name>Zn(2+)</name>
        <dbReference type="ChEBI" id="CHEBI:29105"/>
    </cofactor>
    <text evidence="9">Binds 2 zinc ions per subunit.</text>
</comment>
<dbReference type="FunFam" id="3.50.30.50:FF:000001">
    <property type="entry name" value="Kynurenine formamidase"/>
    <property type="match status" value="1"/>
</dbReference>
<keyword evidence="11" id="KW-1185">Reference proteome</keyword>
<dbReference type="AlphaFoldDB" id="A0A221SWL2"/>
<evidence type="ECO:0000256" key="5">
    <source>
        <dbReference type="ARBA" id="ARBA00022833"/>
    </source>
</evidence>
<keyword evidence="4 9" id="KW-0378">Hydrolase</keyword>
<dbReference type="GO" id="GO:0019441">
    <property type="term" value="P:L-tryptophan catabolic process to kynurenine"/>
    <property type="evidence" value="ECO:0007669"/>
    <property type="project" value="UniProtKB-UniRule"/>
</dbReference>
<dbReference type="Gene3D" id="3.50.30.50">
    <property type="entry name" value="Putative cyclase"/>
    <property type="match status" value="1"/>
</dbReference>
<comment type="subunit">
    <text evidence="2 9">Homodimer.</text>
</comment>
<dbReference type="GO" id="GO:0008270">
    <property type="term" value="F:zinc ion binding"/>
    <property type="evidence" value="ECO:0007669"/>
    <property type="project" value="UniProtKB-UniRule"/>
</dbReference>
<dbReference type="EC" id="3.5.1.9" evidence="9"/>
<dbReference type="InterPro" id="IPR017484">
    <property type="entry name" value="Kynurenine_formamidase_bac"/>
</dbReference>
<dbReference type="GO" id="GO:0004328">
    <property type="term" value="F:formamidase activity"/>
    <property type="evidence" value="ECO:0007669"/>
    <property type="project" value="InterPro"/>
</dbReference>
<keyword evidence="6 9" id="KW-0823">Tryptophan catabolism</keyword>
<proteinExistence type="inferred from homology"/>
<dbReference type="InterPro" id="IPR007325">
    <property type="entry name" value="KFase/CYL"/>
</dbReference>
<feature type="active site" description="Proton donor/acceptor" evidence="9">
    <location>
        <position position="57"/>
    </location>
</feature>
<evidence type="ECO:0000256" key="8">
    <source>
        <dbReference type="ARBA" id="ARBA00060547"/>
    </source>
</evidence>
<dbReference type="HAMAP" id="MF_01969">
    <property type="entry name" value="KynB"/>
    <property type="match status" value="1"/>
</dbReference>
<feature type="binding site" evidence="9">
    <location>
        <position position="53"/>
    </location>
    <ligand>
        <name>Zn(2+)</name>
        <dbReference type="ChEBI" id="CHEBI:29105"/>
        <label>2</label>
    </ligand>
</feature>
<accession>A0A221SWL2</accession>
<evidence type="ECO:0000313" key="10">
    <source>
        <dbReference type="EMBL" id="ASN81033.1"/>
    </source>
</evidence>
<keyword evidence="5 9" id="KW-0862">Zinc</keyword>
<reference evidence="10 11" key="1">
    <citation type="submission" date="2017-05" db="EMBL/GenBank/DDBJ databases">
        <title>The complete genome sequence of Deinococcus ficus isolated from the rhizosphere of the Ficus religiosa L. in Taiwan.</title>
        <authorList>
            <person name="Wu K.-M."/>
            <person name="Liao T.-L."/>
            <person name="Liu Y.-M."/>
            <person name="Young C.-C."/>
            <person name="Tsai S.-F."/>
        </authorList>
    </citation>
    <scope>NUCLEOTIDE SEQUENCE [LARGE SCALE GENOMIC DNA]</scope>
    <source>
        <strain evidence="10 11">CC-FR2-10</strain>
    </source>
</reference>
<sequence>MTLLDISRTLTPGHPNWPGDADFTVDPGMRIDAGDSVNTGILRTSTHTGTHVDAPWHYDDAGARLHELPLDVYVGPCQVLTVYGTDAVDAAALRNLPATLPPRLLLNTGQPAHWATFPTDFRALTPAFIREAARRGVRLIGTDSPSVDPLDSKTLDAHHACRETRTLILEGLNLHGVPDGHYELTCLPLPLHGADGAPARAILRPL</sequence>
<protein>
    <recommendedName>
        <fullName evidence="9">Kynurenine formamidase</fullName>
        <shortName evidence="9">KFA</shortName>
        <shortName evidence="9">KFase</shortName>
        <ecNumber evidence="9">3.5.1.9</ecNumber>
    </recommendedName>
    <alternativeName>
        <fullName evidence="9">Arylformamidase</fullName>
    </alternativeName>
    <alternativeName>
        <fullName evidence="9">N-formylkynurenine formamidase</fullName>
        <shortName evidence="9">FKF</shortName>
    </alternativeName>
</protein>
<feature type="binding site" evidence="9">
    <location>
        <position position="47"/>
    </location>
    <ligand>
        <name>Zn(2+)</name>
        <dbReference type="ChEBI" id="CHEBI:29105"/>
        <label>1</label>
    </ligand>
</feature>
<comment type="pathway">
    <text evidence="8 9">Amino-acid degradation; L-tryptophan degradation via kynurenine pathway; L-kynurenine from L-tryptophan: step 2/2.</text>
</comment>
<evidence type="ECO:0000313" key="11">
    <source>
        <dbReference type="Proteomes" id="UP000259030"/>
    </source>
</evidence>
<feature type="binding site" evidence="9">
    <location>
        <position position="17"/>
    </location>
    <ligand>
        <name>substrate</name>
    </ligand>
</feature>
<dbReference type="PANTHER" id="PTHR31118">
    <property type="entry name" value="CYCLASE-LIKE PROTEIN 2"/>
    <property type="match status" value="1"/>
</dbReference>
<comment type="function">
    <text evidence="1 9">Catalyzes the hydrolysis of N-formyl-L-kynurenine to L-kynurenine, the second step in the kynurenine pathway of tryptophan degradation.</text>
</comment>
<keyword evidence="3 9" id="KW-0479">Metal-binding</keyword>
<feature type="binding site" evidence="9">
    <location>
        <position position="170"/>
    </location>
    <ligand>
        <name>Zn(2+)</name>
        <dbReference type="ChEBI" id="CHEBI:29105"/>
        <label>2</label>
    </ligand>
</feature>
<evidence type="ECO:0000256" key="7">
    <source>
        <dbReference type="ARBA" id="ARBA00048496"/>
    </source>
</evidence>
<evidence type="ECO:0000256" key="3">
    <source>
        <dbReference type="ARBA" id="ARBA00022723"/>
    </source>
</evidence>
<feature type="binding site" evidence="9">
    <location>
        <position position="53"/>
    </location>
    <ligand>
        <name>Zn(2+)</name>
        <dbReference type="ChEBI" id="CHEBI:29105"/>
        <label>1</label>
    </ligand>
</feature>
<dbReference type="InterPro" id="IPR037175">
    <property type="entry name" value="KFase_sf"/>
</dbReference>
<comment type="catalytic activity">
    <reaction evidence="7 9">
        <text>N-formyl-L-kynurenine + H2O = L-kynurenine + formate + H(+)</text>
        <dbReference type="Rhea" id="RHEA:13009"/>
        <dbReference type="ChEBI" id="CHEBI:15377"/>
        <dbReference type="ChEBI" id="CHEBI:15378"/>
        <dbReference type="ChEBI" id="CHEBI:15740"/>
        <dbReference type="ChEBI" id="CHEBI:57959"/>
        <dbReference type="ChEBI" id="CHEBI:58629"/>
        <dbReference type="EC" id="3.5.1.9"/>
    </reaction>
</comment>
<dbReference type="GO" id="GO:0004061">
    <property type="term" value="F:arylformamidase activity"/>
    <property type="evidence" value="ECO:0007669"/>
    <property type="project" value="UniProtKB-UniRule"/>
</dbReference>
<organism evidence="10 11">
    <name type="scientific">Deinococcus ficus</name>
    <dbReference type="NCBI Taxonomy" id="317577"/>
    <lineage>
        <taxon>Bacteria</taxon>
        <taxon>Thermotogati</taxon>
        <taxon>Deinococcota</taxon>
        <taxon>Deinococci</taxon>
        <taxon>Deinococcales</taxon>
        <taxon>Deinococcaceae</taxon>
        <taxon>Deinococcus</taxon>
    </lineage>
</organism>
<name>A0A221SWL2_9DEIO</name>